<organism evidence="1 2">
    <name type="scientific">Candidatus Nomurabacteria bacterium GW2011_GWB1_37_5</name>
    <dbReference type="NCBI Taxonomy" id="1618742"/>
    <lineage>
        <taxon>Bacteria</taxon>
        <taxon>Candidatus Nomuraibacteriota</taxon>
    </lineage>
</organism>
<gene>
    <name evidence="1" type="ORF">US50_C0003G0010</name>
</gene>
<reference evidence="1 2" key="1">
    <citation type="journal article" date="2015" name="Nature">
        <title>rRNA introns, odd ribosomes, and small enigmatic genomes across a large radiation of phyla.</title>
        <authorList>
            <person name="Brown C.T."/>
            <person name="Hug L.A."/>
            <person name="Thomas B.C."/>
            <person name="Sharon I."/>
            <person name="Castelle C.J."/>
            <person name="Singh A."/>
            <person name="Wilkins M.J."/>
            <person name="Williams K.H."/>
            <person name="Banfield J.F."/>
        </authorList>
    </citation>
    <scope>NUCLEOTIDE SEQUENCE [LARGE SCALE GENOMIC DNA]</scope>
</reference>
<evidence type="ECO:0000313" key="2">
    <source>
        <dbReference type="Proteomes" id="UP000033876"/>
    </source>
</evidence>
<dbReference type="EMBL" id="LBTF01000003">
    <property type="protein sequence ID" value="KKQ35890.1"/>
    <property type="molecule type" value="Genomic_DNA"/>
</dbReference>
<comment type="caution">
    <text evidence="1">The sequence shown here is derived from an EMBL/GenBank/DDBJ whole genome shotgun (WGS) entry which is preliminary data.</text>
</comment>
<dbReference type="Proteomes" id="UP000033876">
    <property type="component" value="Unassembled WGS sequence"/>
</dbReference>
<accession>A0A0G0HBH5</accession>
<proteinExistence type="predicted"/>
<sequence>MSNNQGEKEIIDKSNGIWEKIYNAVLSIEGEQKNIATKVIEKIRKHKQDKIKADIMGKINQ</sequence>
<name>A0A0G0HBH5_9BACT</name>
<protein>
    <submittedName>
        <fullName evidence="1">Uncharacterized protein</fullName>
    </submittedName>
</protein>
<evidence type="ECO:0000313" key="1">
    <source>
        <dbReference type="EMBL" id="KKQ35890.1"/>
    </source>
</evidence>
<dbReference type="AlphaFoldDB" id="A0A0G0HBH5"/>